<sequence>METEATEAARPGSEEEGASREVEETGEAEAEVFGSIARTAEEVIQVRQQMEELCAQLAKRSAGLEPPGGSLTEGPRKPMTQEPLKASASRRMTSDSVSDSSEFTTLPHGRPPKKTERRRALQHAAQVLLRIKMEILRNNHVEVESVVEVCPLESGSGTSQDLGAYAESEHLQHSCHGLQTRGFDEPFFLPVHPRGRLQAPMARMAPRRAAIALAAMVAGFHASRGFLGGLFNSAHSDFQGDFPAQGQQVFAGHRPGPRTVHVNMKAGAEEESLLSAVRGGIKDRVLKAIEGLPSSKNAMKQAEGDWQVTWDSASLGPTKKTLLKLVCDQLPNTMVEFYRQYNLIQDGKYYWLQAFTMDGIQRTNAALLMSGPFKAAKSGNKGTVDFQEVQIVPSRHGSAESREAIRSTGLDRYMKPLKLKDGGPVEVTMHYASDETLVQEDETGNTYVFKRMSDSYPIPYIFADKKAES</sequence>
<dbReference type="Proteomes" id="UP000186817">
    <property type="component" value="Unassembled WGS sequence"/>
</dbReference>
<name>A0A1Q9EMS7_SYMMI</name>
<feature type="region of interest" description="Disordered" evidence="1">
    <location>
        <begin position="58"/>
        <end position="117"/>
    </location>
</feature>
<evidence type="ECO:0000256" key="1">
    <source>
        <dbReference type="SAM" id="MobiDB-lite"/>
    </source>
</evidence>
<gene>
    <name evidence="2" type="ORF">AK812_SmicGene7764</name>
</gene>
<feature type="region of interest" description="Disordered" evidence="1">
    <location>
        <begin position="1"/>
        <end position="34"/>
    </location>
</feature>
<keyword evidence="3" id="KW-1185">Reference proteome</keyword>
<organism evidence="2 3">
    <name type="scientific">Symbiodinium microadriaticum</name>
    <name type="common">Dinoflagellate</name>
    <name type="synonym">Zooxanthella microadriatica</name>
    <dbReference type="NCBI Taxonomy" id="2951"/>
    <lineage>
        <taxon>Eukaryota</taxon>
        <taxon>Sar</taxon>
        <taxon>Alveolata</taxon>
        <taxon>Dinophyceae</taxon>
        <taxon>Suessiales</taxon>
        <taxon>Symbiodiniaceae</taxon>
        <taxon>Symbiodinium</taxon>
    </lineage>
</organism>
<accession>A0A1Q9EMS7</accession>
<dbReference type="AlphaFoldDB" id="A0A1Q9EMS7"/>
<dbReference type="EMBL" id="LSRX01000112">
    <property type="protein sequence ID" value="OLQ08688.1"/>
    <property type="molecule type" value="Genomic_DNA"/>
</dbReference>
<evidence type="ECO:0000313" key="2">
    <source>
        <dbReference type="EMBL" id="OLQ08688.1"/>
    </source>
</evidence>
<dbReference type="OrthoDB" id="424165at2759"/>
<evidence type="ECO:0000313" key="3">
    <source>
        <dbReference type="Proteomes" id="UP000186817"/>
    </source>
</evidence>
<reference evidence="2 3" key="1">
    <citation type="submission" date="2016-02" db="EMBL/GenBank/DDBJ databases">
        <title>Genome analysis of coral dinoflagellate symbionts highlights evolutionary adaptations to a symbiotic lifestyle.</title>
        <authorList>
            <person name="Aranda M."/>
            <person name="Li Y."/>
            <person name="Liew Y.J."/>
            <person name="Baumgarten S."/>
            <person name="Simakov O."/>
            <person name="Wilson M."/>
            <person name="Piel J."/>
            <person name="Ashoor H."/>
            <person name="Bougouffa S."/>
            <person name="Bajic V.B."/>
            <person name="Ryu T."/>
            <person name="Ravasi T."/>
            <person name="Bayer T."/>
            <person name="Micklem G."/>
            <person name="Kim H."/>
            <person name="Bhak J."/>
            <person name="Lajeunesse T.C."/>
            <person name="Voolstra C.R."/>
        </authorList>
    </citation>
    <scope>NUCLEOTIDE SEQUENCE [LARGE SCALE GENOMIC DNA]</scope>
    <source>
        <strain evidence="2 3">CCMP2467</strain>
    </source>
</reference>
<feature type="compositionally biased region" description="Polar residues" evidence="1">
    <location>
        <begin position="90"/>
        <end position="104"/>
    </location>
</feature>
<proteinExistence type="predicted"/>
<comment type="caution">
    <text evidence="2">The sequence shown here is derived from an EMBL/GenBank/DDBJ whole genome shotgun (WGS) entry which is preliminary data.</text>
</comment>
<protein>
    <submittedName>
        <fullName evidence="2">Uncharacterized protein</fullName>
    </submittedName>
</protein>